<evidence type="ECO:0000313" key="3">
    <source>
        <dbReference type="Proteomes" id="UP001482620"/>
    </source>
</evidence>
<name>A0ABV0VE74_9TELE</name>
<keyword evidence="3" id="KW-1185">Reference proteome</keyword>
<accession>A0ABV0VE74</accession>
<evidence type="ECO:0000313" key="2">
    <source>
        <dbReference type="EMBL" id="MEQ2255585.1"/>
    </source>
</evidence>
<feature type="non-terminal residue" evidence="2">
    <location>
        <position position="161"/>
    </location>
</feature>
<organism evidence="2 3">
    <name type="scientific">Ilyodon furcidens</name>
    <name type="common">goldbreast splitfin</name>
    <dbReference type="NCBI Taxonomy" id="33524"/>
    <lineage>
        <taxon>Eukaryota</taxon>
        <taxon>Metazoa</taxon>
        <taxon>Chordata</taxon>
        <taxon>Craniata</taxon>
        <taxon>Vertebrata</taxon>
        <taxon>Euteleostomi</taxon>
        <taxon>Actinopterygii</taxon>
        <taxon>Neopterygii</taxon>
        <taxon>Teleostei</taxon>
        <taxon>Neoteleostei</taxon>
        <taxon>Acanthomorphata</taxon>
        <taxon>Ovalentaria</taxon>
        <taxon>Atherinomorphae</taxon>
        <taxon>Cyprinodontiformes</taxon>
        <taxon>Goodeidae</taxon>
        <taxon>Ilyodon</taxon>
    </lineage>
</organism>
<reference evidence="2 3" key="1">
    <citation type="submission" date="2021-06" db="EMBL/GenBank/DDBJ databases">
        <authorList>
            <person name="Palmer J.M."/>
        </authorList>
    </citation>
    <scope>NUCLEOTIDE SEQUENCE [LARGE SCALE GENOMIC DNA]</scope>
    <source>
        <strain evidence="3">if_2019</strain>
        <tissue evidence="2">Muscle</tissue>
    </source>
</reference>
<dbReference type="EMBL" id="JAHRIQ010105615">
    <property type="protein sequence ID" value="MEQ2255585.1"/>
    <property type="molecule type" value="Genomic_DNA"/>
</dbReference>
<sequence length="161" mass="19112">MTKEENVQEQEKERHDHEEQEEARVQREEEEELTEEEEEEEYELEEERAEVENEEEDEQEEELVEREEQEEEENTPAEPVTEPITASEYQSPVHDPPRRAMVHPSAQAPLPKDYAFTFFDPNDPACQEILMDPQTTIPELFAIIRQWVPQVQHKIDVIGNE</sequence>
<feature type="compositionally biased region" description="Basic and acidic residues" evidence="1">
    <location>
        <begin position="1"/>
        <end position="27"/>
    </location>
</feature>
<feature type="region of interest" description="Disordered" evidence="1">
    <location>
        <begin position="1"/>
        <end position="104"/>
    </location>
</feature>
<dbReference type="Proteomes" id="UP001482620">
    <property type="component" value="Unassembled WGS sequence"/>
</dbReference>
<gene>
    <name evidence="2" type="ORF">ILYODFUR_015374</name>
</gene>
<protein>
    <submittedName>
        <fullName evidence="2">Uncharacterized protein</fullName>
    </submittedName>
</protein>
<evidence type="ECO:0000256" key="1">
    <source>
        <dbReference type="SAM" id="MobiDB-lite"/>
    </source>
</evidence>
<proteinExistence type="predicted"/>
<comment type="caution">
    <text evidence="2">The sequence shown here is derived from an EMBL/GenBank/DDBJ whole genome shotgun (WGS) entry which is preliminary data.</text>
</comment>
<feature type="compositionally biased region" description="Acidic residues" evidence="1">
    <location>
        <begin position="28"/>
        <end position="75"/>
    </location>
</feature>